<keyword evidence="5" id="KW-0408">Iron</keyword>
<sequence>MSGAIFSPADAVDTQALLRTAFDRLACNLLLLRIDTPATARTWLLERLPELASVARIGHDKPPVRHTLQLALSAEGLRQLGHEGLLEQFAPEFTTAPGDDVNRLRRLGDIGANSPEHWRWGVGERAPHLLLMLFCAPGELDERSAGLLASAAAAGLSLVESLPAADLDGFEPFGFRDGISQPELDWQGTRKPGGAEDMDYQRRIALGEFLLGYRNEYDLYTDRPLLAASIPRAQELPLAEEQPNHHDLGRNGTYLVLRQLQQDVSGFWRWVRQQSEGDDSALELAEAMVGRHLDGSPFARLNARDGNNDFTFADDRSGHACPFGAHIRRANPRTGDYAQGRSGTLGKLLALLGFSGNAEEDHIASARFHRLLRRGREYGGAPYVAIDGETGAPAETGLYFICLNANLARQFEFVQGAWIASATFAGLNREQDPLLGNRLPFPGEQPTDGFSQPSTEGACRFTCALPRFVTLRGGGYFFLPGLKALAWLLHEP</sequence>
<dbReference type="PANTHER" id="PTHR30521:SF5">
    <property type="entry name" value="BLR4509 PROTEIN"/>
    <property type="match status" value="1"/>
</dbReference>
<keyword evidence="2" id="KW-0575">Peroxidase</keyword>
<reference evidence="6" key="1">
    <citation type="submission" date="2022-11" db="EMBL/GenBank/DDBJ databases">
        <title>Pseudomonas triclosanedens sp. nov., a triclosan degrader isolated from activated sludge.</title>
        <authorList>
            <person name="Yin Y."/>
            <person name="Lu Z."/>
        </authorList>
    </citation>
    <scope>NUCLEOTIDE SEQUENCE</scope>
    <source>
        <strain evidence="6">ZM23</strain>
    </source>
</reference>
<evidence type="ECO:0000313" key="7">
    <source>
        <dbReference type="Proteomes" id="UP001163624"/>
    </source>
</evidence>
<organism evidence="6 7">
    <name type="scientific">Pseudomonas triclosanedens</name>
    <dbReference type="NCBI Taxonomy" id="2961893"/>
    <lineage>
        <taxon>Bacteria</taxon>
        <taxon>Pseudomonadati</taxon>
        <taxon>Pseudomonadota</taxon>
        <taxon>Gammaproteobacteria</taxon>
        <taxon>Pseudomonadales</taxon>
        <taxon>Pseudomonadaceae</taxon>
        <taxon>Pseudomonas</taxon>
    </lineage>
</organism>
<dbReference type="EMBL" id="CP113432">
    <property type="protein sequence ID" value="WAI52271.1"/>
    <property type="molecule type" value="Genomic_DNA"/>
</dbReference>
<dbReference type="SUPFAM" id="SSF54909">
    <property type="entry name" value="Dimeric alpha+beta barrel"/>
    <property type="match status" value="1"/>
</dbReference>
<keyword evidence="7" id="KW-1185">Reference proteome</keyword>
<dbReference type="PROSITE" id="PS51404">
    <property type="entry name" value="DYP_PEROXIDASE"/>
    <property type="match status" value="1"/>
</dbReference>
<evidence type="ECO:0000313" key="6">
    <source>
        <dbReference type="EMBL" id="WAI52271.1"/>
    </source>
</evidence>
<evidence type="ECO:0000256" key="3">
    <source>
        <dbReference type="ARBA" id="ARBA00022723"/>
    </source>
</evidence>
<evidence type="ECO:0000256" key="1">
    <source>
        <dbReference type="ARBA" id="ARBA00001970"/>
    </source>
</evidence>
<dbReference type="Proteomes" id="UP001163624">
    <property type="component" value="Chromosome"/>
</dbReference>
<evidence type="ECO:0000256" key="4">
    <source>
        <dbReference type="ARBA" id="ARBA00023002"/>
    </source>
</evidence>
<evidence type="ECO:0000256" key="5">
    <source>
        <dbReference type="ARBA" id="ARBA00023004"/>
    </source>
</evidence>
<dbReference type="PANTHER" id="PTHR30521">
    <property type="entry name" value="DEFERROCHELATASE/PEROXIDASE"/>
    <property type="match status" value="1"/>
</dbReference>
<keyword evidence="3" id="KW-0479">Metal-binding</keyword>
<comment type="cofactor">
    <cofactor evidence="1">
        <name>heme b</name>
        <dbReference type="ChEBI" id="CHEBI:60344"/>
    </cofactor>
</comment>
<dbReference type="InterPro" id="IPR011008">
    <property type="entry name" value="Dimeric_a/b-barrel"/>
</dbReference>
<dbReference type="InterPro" id="IPR006314">
    <property type="entry name" value="Dyp_peroxidase"/>
</dbReference>
<accession>A0ABY7A710</accession>
<keyword evidence="4" id="KW-0560">Oxidoreductase</keyword>
<dbReference type="RefSeq" id="WP_254474267.1">
    <property type="nucleotide sequence ID" value="NZ_CP113432.1"/>
</dbReference>
<name>A0ABY7A710_9PSED</name>
<evidence type="ECO:0000256" key="2">
    <source>
        <dbReference type="ARBA" id="ARBA00022559"/>
    </source>
</evidence>
<evidence type="ECO:0008006" key="8">
    <source>
        <dbReference type="Google" id="ProtNLM"/>
    </source>
</evidence>
<proteinExistence type="predicted"/>
<gene>
    <name evidence="6" type="ORF">OU419_13780</name>
</gene>
<protein>
    <recommendedName>
        <fullName evidence="8">Peroxidase</fullName>
    </recommendedName>
</protein>